<gene>
    <name evidence="1" type="ORF">SAMN05660313_01458</name>
</gene>
<evidence type="ECO:0000313" key="1">
    <source>
        <dbReference type="EMBL" id="SFW40355.1"/>
    </source>
</evidence>
<reference evidence="2" key="1">
    <citation type="submission" date="2016-11" db="EMBL/GenBank/DDBJ databases">
        <authorList>
            <person name="Varghese N."/>
            <person name="Submissions S."/>
        </authorList>
    </citation>
    <scope>NUCLEOTIDE SEQUENCE [LARGE SCALE GENOMIC DNA]</scope>
    <source>
        <strain evidence="2">DSM 24786</strain>
    </source>
</reference>
<accession>A0A1K1NYN9</accession>
<proteinExistence type="predicted"/>
<organism evidence="1 2">
    <name type="scientific">Cellulophaga fucicola</name>
    <dbReference type="NCBI Taxonomy" id="76595"/>
    <lineage>
        <taxon>Bacteria</taxon>
        <taxon>Pseudomonadati</taxon>
        <taxon>Bacteroidota</taxon>
        <taxon>Flavobacteriia</taxon>
        <taxon>Flavobacteriales</taxon>
        <taxon>Flavobacteriaceae</taxon>
        <taxon>Cellulophaga</taxon>
    </lineage>
</organism>
<dbReference type="EMBL" id="FPIY01000002">
    <property type="protein sequence ID" value="SFW40355.1"/>
    <property type="molecule type" value="Genomic_DNA"/>
</dbReference>
<name>A0A1K1NYN9_9FLAO</name>
<dbReference type="Proteomes" id="UP000183257">
    <property type="component" value="Unassembled WGS sequence"/>
</dbReference>
<sequence length="105" mass="12017">MDHNYAKSERKNIEKYQDKGYKSNYNVKDDSLLDVATKKKYKPEEVTVVKEYRYEGMSNPSDMSILYIIETADNNKGTALIGYGPSGDINAAEFFKAIPKENYKS</sequence>
<dbReference type="RefSeq" id="WP_072303136.1">
    <property type="nucleotide sequence ID" value="NZ_FPIY01000002.1"/>
</dbReference>
<dbReference type="OrthoDB" id="8418771at2"/>
<dbReference type="AlphaFoldDB" id="A0A1K1NYN9"/>
<evidence type="ECO:0008006" key="3">
    <source>
        <dbReference type="Google" id="ProtNLM"/>
    </source>
</evidence>
<keyword evidence="2" id="KW-1185">Reference proteome</keyword>
<protein>
    <recommendedName>
        <fullName evidence="3">Phosphoribosylpyrophosphate synthetase</fullName>
    </recommendedName>
</protein>
<dbReference type="STRING" id="76595.SAMN05660313_01458"/>
<evidence type="ECO:0000313" key="2">
    <source>
        <dbReference type="Proteomes" id="UP000183257"/>
    </source>
</evidence>